<dbReference type="InterPro" id="IPR036397">
    <property type="entry name" value="RNaseH_sf"/>
</dbReference>
<feature type="region of interest" description="Disordered" evidence="2">
    <location>
        <begin position="128"/>
        <end position="156"/>
    </location>
</feature>
<protein>
    <submittedName>
        <fullName evidence="3">Reverse transcriptase domain-containing protein</fullName>
    </submittedName>
</protein>
<gene>
    <name evidence="3" type="ORF">Tco_0819844</name>
</gene>
<proteinExistence type="predicted"/>
<keyword evidence="3" id="KW-0695">RNA-directed DNA polymerase</keyword>
<evidence type="ECO:0000256" key="1">
    <source>
        <dbReference type="SAM" id="Coils"/>
    </source>
</evidence>
<dbReference type="Gene3D" id="3.30.420.10">
    <property type="entry name" value="Ribonuclease H-like superfamily/Ribonuclease H"/>
    <property type="match status" value="1"/>
</dbReference>
<organism evidence="3 4">
    <name type="scientific">Tanacetum coccineum</name>
    <dbReference type="NCBI Taxonomy" id="301880"/>
    <lineage>
        <taxon>Eukaryota</taxon>
        <taxon>Viridiplantae</taxon>
        <taxon>Streptophyta</taxon>
        <taxon>Embryophyta</taxon>
        <taxon>Tracheophyta</taxon>
        <taxon>Spermatophyta</taxon>
        <taxon>Magnoliopsida</taxon>
        <taxon>eudicotyledons</taxon>
        <taxon>Gunneridae</taxon>
        <taxon>Pentapetalae</taxon>
        <taxon>asterids</taxon>
        <taxon>campanulids</taxon>
        <taxon>Asterales</taxon>
        <taxon>Asteraceae</taxon>
        <taxon>Asteroideae</taxon>
        <taxon>Anthemideae</taxon>
        <taxon>Anthemidinae</taxon>
        <taxon>Tanacetum</taxon>
    </lineage>
</organism>
<dbReference type="PANTHER" id="PTHR48475">
    <property type="entry name" value="RIBONUCLEASE H"/>
    <property type="match status" value="1"/>
</dbReference>
<dbReference type="Proteomes" id="UP001151760">
    <property type="component" value="Unassembled WGS sequence"/>
</dbReference>
<dbReference type="SUPFAM" id="SSF53098">
    <property type="entry name" value="Ribonuclease H-like"/>
    <property type="match status" value="1"/>
</dbReference>
<feature type="compositionally biased region" description="Basic and acidic residues" evidence="2">
    <location>
        <begin position="135"/>
        <end position="150"/>
    </location>
</feature>
<name>A0ABQ5A7Q8_9ASTR</name>
<reference evidence="3" key="1">
    <citation type="journal article" date="2022" name="Int. J. Mol. Sci.">
        <title>Draft Genome of Tanacetum Coccineum: Genomic Comparison of Closely Related Tanacetum-Family Plants.</title>
        <authorList>
            <person name="Yamashiro T."/>
            <person name="Shiraishi A."/>
            <person name="Nakayama K."/>
            <person name="Satake H."/>
        </authorList>
    </citation>
    <scope>NUCLEOTIDE SEQUENCE</scope>
</reference>
<dbReference type="InterPro" id="IPR012337">
    <property type="entry name" value="RNaseH-like_sf"/>
</dbReference>
<sequence>MHSTAFCFRKNPQTNGLVERANRSLGEGIKARLGKDNKNWLEEISHVLWAHRTMIKSSNGDTPFSLTYRIEAVIPAEIGMPTFRTAEVDVAKNDEALEINLELLKEKREQAAIREAKSKRQMEKILQHQSTGYLLKDKNEAKPDKTEHGFGKSAKN</sequence>
<keyword evidence="3" id="KW-0548">Nucleotidyltransferase</keyword>
<reference evidence="3" key="2">
    <citation type="submission" date="2022-01" db="EMBL/GenBank/DDBJ databases">
        <authorList>
            <person name="Yamashiro T."/>
            <person name="Shiraishi A."/>
            <person name="Satake H."/>
            <person name="Nakayama K."/>
        </authorList>
    </citation>
    <scope>NUCLEOTIDE SEQUENCE</scope>
</reference>
<dbReference type="EMBL" id="BQNB010012061">
    <property type="protein sequence ID" value="GJS98674.1"/>
    <property type="molecule type" value="Genomic_DNA"/>
</dbReference>
<accession>A0ABQ5A7Q8</accession>
<dbReference type="PANTHER" id="PTHR48475:SF2">
    <property type="entry name" value="RIBONUCLEASE H"/>
    <property type="match status" value="1"/>
</dbReference>
<evidence type="ECO:0000313" key="3">
    <source>
        <dbReference type="EMBL" id="GJS98674.1"/>
    </source>
</evidence>
<keyword evidence="3" id="KW-0808">Transferase</keyword>
<keyword evidence="1" id="KW-0175">Coiled coil</keyword>
<evidence type="ECO:0000313" key="4">
    <source>
        <dbReference type="Proteomes" id="UP001151760"/>
    </source>
</evidence>
<comment type="caution">
    <text evidence="3">The sequence shown here is derived from an EMBL/GenBank/DDBJ whole genome shotgun (WGS) entry which is preliminary data.</text>
</comment>
<keyword evidence="4" id="KW-1185">Reference proteome</keyword>
<evidence type="ECO:0000256" key="2">
    <source>
        <dbReference type="SAM" id="MobiDB-lite"/>
    </source>
</evidence>
<feature type="coiled-coil region" evidence="1">
    <location>
        <begin position="94"/>
        <end position="121"/>
    </location>
</feature>
<dbReference type="GO" id="GO:0003964">
    <property type="term" value="F:RNA-directed DNA polymerase activity"/>
    <property type="evidence" value="ECO:0007669"/>
    <property type="project" value="UniProtKB-KW"/>
</dbReference>